<reference evidence="1" key="1">
    <citation type="journal article" date="2015" name="Nature">
        <title>Complex archaea that bridge the gap between prokaryotes and eukaryotes.</title>
        <authorList>
            <person name="Spang A."/>
            <person name="Saw J.H."/>
            <person name="Jorgensen S.L."/>
            <person name="Zaremba-Niedzwiedzka K."/>
            <person name="Martijn J."/>
            <person name="Lind A.E."/>
            <person name="van Eijk R."/>
            <person name="Schleper C."/>
            <person name="Guy L."/>
            <person name="Ettema T.J."/>
        </authorList>
    </citation>
    <scope>NUCLEOTIDE SEQUENCE</scope>
</reference>
<dbReference type="AlphaFoldDB" id="A0A0F9DQN8"/>
<organism evidence="1">
    <name type="scientific">marine sediment metagenome</name>
    <dbReference type="NCBI Taxonomy" id="412755"/>
    <lineage>
        <taxon>unclassified sequences</taxon>
        <taxon>metagenomes</taxon>
        <taxon>ecological metagenomes</taxon>
    </lineage>
</organism>
<name>A0A0F9DQN8_9ZZZZ</name>
<dbReference type="EMBL" id="LAZR01030607">
    <property type="protein sequence ID" value="KKL56106.1"/>
    <property type="molecule type" value="Genomic_DNA"/>
</dbReference>
<comment type="caution">
    <text evidence="1">The sequence shown here is derived from an EMBL/GenBank/DDBJ whole genome shotgun (WGS) entry which is preliminary data.</text>
</comment>
<evidence type="ECO:0000313" key="1">
    <source>
        <dbReference type="EMBL" id="KKL56106.1"/>
    </source>
</evidence>
<sequence>MELSIKNYLFAEEDDLENIEELADDLEEMTLDQLSCQYIMHSGKDWTEDDRADWKETCILMIALFKDTTSKRLI</sequence>
<accession>A0A0F9DQN8</accession>
<gene>
    <name evidence="1" type="ORF">LCGC14_2248680</name>
</gene>
<proteinExistence type="predicted"/>
<protein>
    <submittedName>
        <fullName evidence="1">Uncharacterized protein</fullName>
    </submittedName>
</protein>